<evidence type="ECO:0000313" key="5">
    <source>
        <dbReference type="EMBL" id="OBJ82958.1"/>
    </source>
</evidence>
<dbReference type="InterPro" id="IPR001647">
    <property type="entry name" value="HTH_TetR"/>
</dbReference>
<dbReference type="Proteomes" id="UP000093925">
    <property type="component" value="Unassembled WGS sequence"/>
</dbReference>
<name>A0A1A3DA21_MYCAS</name>
<sequence length="201" mass="22111">MRSTTELRDTILSAARSEFAQYGLAGARIDRIARTANASKERLYAHFGDKETLFRSVVAADGEEFFAAVTLRPEAVAEFVGEIYDLARQRPEHLRMITWANLEGLALDPPPADEWDSMPARHIRAVEAAQAAGYVDPSWRPMDLLVLLVGVGLAWAQSPHPDARTADPEVVATRRADVVEAARRIVSPQGPRAGRSPGREK</sequence>
<organism evidence="5 6">
    <name type="scientific">Mycobacterium asiaticum</name>
    <dbReference type="NCBI Taxonomy" id="1790"/>
    <lineage>
        <taxon>Bacteria</taxon>
        <taxon>Bacillati</taxon>
        <taxon>Actinomycetota</taxon>
        <taxon>Actinomycetes</taxon>
        <taxon>Mycobacteriales</taxon>
        <taxon>Mycobacteriaceae</taxon>
        <taxon>Mycobacterium</taxon>
    </lineage>
</organism>
<proteinExistence type="predicted"/>
<dbReference type="InterPro" id="IPR036271">
    <property type="entry name" value="Tet_transcr_reg_TetR-rel_C_sf"/>
</dbReference>
<feature type="domain" description="HTH tetR-type" evidence="4">
    <location>
        <begin position="5"/>
        <end position="65"/>
    </location>
</feature>
<dbReference type="OrthoDB" id="4726108at2"/>
<dbReference type="PRINTS" id="PR00455">
    <property type="entry name" value="HTHTETR"/>
</dbReference>
<dbReference type="RefSeq" id="WP_065141070.1">
    <property type="nucleotide sequence ID" value="NZ_LZKS01000051.1"/>
</dbReference>
<dbReference type="InterPro" id="IPR009057">
    <property type="entry name" value="Homeodomain-like_sf"/>
</dbReference>
<comment type="caution">
    <text evidence="5">The sequence shown here is derived from an EMBL/GenBank/DDBJ whole genome shotgun (WGS) entry which is preliminary data.</text>
</comment>
<evidence type="ECO:0000313" key="6">
    <source>
        <dbReference type="Proteomes" id="UP000093925"/>
    </source>
</evidence>
<feature type="region of interest" description="Disordered" evidence="3">
    <location>
        <begin position="182"/>
        <end position="201"/>
    </location>
</feature>
<dbReference type="Gene3D" id="1.10.357.10">
    <property type="entry name" value="Tetracycline Repressor, domain 2"/>
    <property type="match status" value="1"/>
</dbReference>
<evidence type="ECO:0000256" key="1">
    <source>
        <dbReference type="ARBA" id="ARBA00023125"/>
    </source>
</evidence>
<evidence type="ECO:0000256" key="3">
    <source>
        <dbReference type="SAM" id="MobiDB-lite"/>
    </source>
</evidence>
<reference evidence="5 6" key="1">
    <citation type="submission" date="2016-06" db="EMBL/GenBank/DDBJ databases">
        <authorList>
            <person name="Kjaerup R.B."/>
            <person name="Dalgaard T.S."/>
            <person name="Juul-Madsen H.R."/>
        </authorList>
    </citation>
    <scope>NUCLEOTIDE SEQUENCE [LARGE SCALE GENOMIC DNA]</scope>
    <source>
        <strain evidence="5 6">1276495.2</strain>
    </source>
</reference>
<dbReference type="AlphaFoldDB" id="A0A1A3DA21"/>
<gene>
    <name evidence="5" type="ORF">A5640_19250</name>
</gene>
<dbReference type="Pfam" id="PF17926">
    <property type="entry name" value="TetR_C_21"/>
    <property type="match status" value="1"/>
</dbReference>
<dbReference type="GO" id="GO:0006355">
    <property type="term" value="P:regulation of DNA-templated transcription"/>
    <property type="evidence" value="ECO:0007669"/>
    <property type="project" value="UniProtKB-ARBA"/>
</dbReference>
<dbReference type="PANTHER" id="PTHR30328">
    <property type="entry name" value="TRANSCRIPTIONAL REPRESSOR"/>
    <property type="match status" value="1"/>
</dbReference>
<dbReference type="InterPro" id="IPR041467">
    <property type="entry name" value="Sco4008_C"/>
</dbReference>
<dbReference type="SUPFAM" id="SSF48498">
    <property type="entry name" value="Tetracyclin repressor-like, C-terminal domain"/>
    <property type="match status" value="1"/>
</dbReference>
<dbReference type="SUPFAM" id="SSF46689">
    <property type="entry name" value="Homeodomain-like"/>
    <property type="match status" value="1"/>
</dbReference>
<keyword evidence="1 2" id="KW-0238">DNA-binding</keyword>
<protein>
    <submittedName>
        <fullName evidence="5">TetR family transcriptional regulator</fullName>
    </submittedName>
</protein>
<dbReference type="PROSITE" id="PS50977">
    <property type="entry name" value="HTH_TETR_2"/>
    <property type="match status" value="1"/>
</dbReference>
<feature type="DNA-binding region" description="H-T-H motif" evidence="2">
    <location>
        <begin position="28"/>
        <end position="47"/>
    </location>
</feature>
<dbReference type="GO" id="GO:0003677">
    <property type="term" value="F:DNA binding"/>
    <property type="evidence" value="ECO:0007669"/>
    <property type="project" value="UniProtKB-UniRule"/>
</dbReference>
<evidence type="ECO:0000259" key="4">
    <source>
        <dbReference type="PROSITE" id="PS50977"/>
    </source>
</evidence>
<dbReference type="EMBL" id="LZLM01000101">
    <property type="protein sequence ID" value="OBJ82958.1"/>
    <property type="molecule type" value="Genomic_DNA"/>
</dbReference>
<accession>A0A1A3DA21</accession>
<dbReference type="InterPro" id="IPR050109">
    <property type="entry name" value="HTH-type_TetR-like_transc_reg"/>
</dbReference>
<evidence type="ECO:0000256" key="2">
    <source>
        <dbReference type="PROSITE-ProRule" id="PRU00335"/>
    </source>
</evidence>
<dbReference type="PANTHER" id="PTHR30328:SF54">
    <property type="entry name" value="HTH-TYPE TRANSCRIPTIONAL REPRESSOR SCO4008"/>
    <property type="match status" value="1"/>
</dbReference>
<dbReference type="Pfam" id="PF00440">
    <property type="entry name" value="TetR_N"/>
    <property type="match status" value="1"/>
</dbReference>